<dbReference type="AlphaFoldDB" id="A0A6L2NJU8"/>
<evidence type="ECO:0000256" key="1">
    <source>
        <dbReference type="SAM" id="Coils"/>
    </source>
</evidence>
<protein>
    <submittedName>
        <fullName evidence="2">Integrase, catalytic region, zinc finger, CCHC-type, peptidase aspartic, catalytic</fullName>
    </submittedName>
</protein>
<accession>A0A6L2NJU8</accession>
<feature type="coiled-coil region" evidence="1">
    <location>
        <begin position="271"/>
        <end position="312"/>
    </location>
</feature>
<keyword evidence="1" id="KW-0175">Coiled coil</keyword>
<name>A0A6L2NJU8_TANCI</name>
<organism evidence="2">
    <name type="scientific">Tanacetum cinerariifolium</name>
    <name type="common">Dalmatian daisy</name>
    <name type="synonym">Chrysanthemum cinerariifolium</name>
    <dbReference type="NCBI Taxonomy" id="118510"/>
    <lineage>
        <taxon>Eukaryota</taxon>
        <taxon>Viridiplantae</taxon>
        <taxon>Streptophyta</taxon>
        <taxon>Embryophyta</taxon>
        <taxon>Tracheophyta</taxon>
        <taxon>Spermatophyta</taxon>
        <taxon>Magnoliopsida</taxon>
        <taxon>eudicotyledons</taxon>
        <taxon>Gunneridae</taxon>
        <taxon>Pentapetalae</taxon>
        <taxon>asterids</taxon>
        <taxon>campanulids</taxon>
        <taxon>Asterales</taxon>
        <taxon>Asteraceae</taxon>
        <taxon>Asteroideae</taxon>
        <taxon>Anthemideae</taxon>
        <taxon>Anthemidinae</taxon>
        <taxon>Tanacetum</taxon>
    </lineage>
</organism>
<reference evidence="2" key="1">
    <citation type="journal article" date="2019" name="Sci. Rep.">
        <title>Draft genome of Tanacetum cinerariifolium, the natural source of mosquito coil.</title>
        <authorList>
            <person name="Yamashiro T."/>
            <person name="Shiraishi A."/>
            <person name="Satake H."/>
            <person name="Nakayama K."/>
        </authorList>
    </citation>
    <scope>NUCLEOTIDE SEQUENCE</scope>
</reference>
<sequence>MEAKEKGTVLDAEAEAFLTDVECTIPYAEPLTITTTIAFEVSHKDAYDFDVDEAPHAATAFIANLIQTGPSTGKGTSNQDSTFLEVQTYDNHFFDNLNHQVSQEMHQGEQLDFDVEDNDNTIPYHQYQSNNKVKNDPTDVSSIIPNGISVITILDDLRLTVLGHRNPRYLKSAQLSRPTLYLGDVIVDPLHTPFRVPDSEDTLVQAEVNRTKMSKRMKDSKCKVSSKPVNYAKLSSLYDTLCLKRSCPENRDQFQRKDESIRKLKAQISNVKEVSANLNLSTLEVHALENENTQLKEDLTAVRIKHDSLRDENVSIKKRYQDLSMTKASNSNVSSRAVVPKKPKVLTTGLYVMTPKYVPPQRRNNRDVNAPLPRKETVPLVTKTNVSVNLSTGIKSVTKASKSKSKCEMKTHRNLPTRSEKVKRVEKPPRNLNKKNRVDSSLSIKNTGLISKFVSVCKTCNDCLVFGNHDKCGVKTLKSVNAKNPKVKNKANVKQVWKPTGKVFASVGSKWKPTGRIFTLGDTCPLIRITNPEAVPLGKSRSISTSSPTNRTDRPLVFGLRLLTAYDRLLLKAHQLRGEVYWYSNDQFAAIVGYGDYQIGDTIITRVYYVKGLSHNLFSVGQFCDAGLEVAFKKHTCYIRNEDKVDLLKGSWSTNLYFISLKDMMETSPVCLLSKATSMKSWLWHRR</sequence>
<proteinExistence type="predicted"/>
<evidence type="ECO:0000313" key="2">
    <source>
        <dbReference type="EMBL" id="GEU86531.1"/>
    </source>
</evidence>
<gene>
    <name evidence="2" type="ORF">Tci_058509</name>
</gene>
<dbReference type="EMBL" id="BKCJ010009344">
    <property type="protein sequence ID" value="GEU86531.1"/>
    <property type="molecule type" value="Genomic_DNA"/>
</dbReference>
<comment type="caution">
    <text evidence="2">The sequence shown here is derived from an EMBL/GenBank/DDBJ whole genome shotgun (WGS) entry which is preliminary data.</text>
</comment>